<keyword evidence="2" id="KW-1185">Reference proteome</keyword>
<dbReference type="AlphaFoldDB" id="A0A914X518"/>
<dbReference type="Proteomes" id="UP000887566">
    <property type="component" value="Unplaced"/>
</dbReference>
<sequence length="140" mass="14854">MALAYHQVLALGGGVATVVVALLLLLLLLRRHWSAIKTRCLMALSSGGGGRERHSISASVCSKDALLYGSAGSRPSLVSTDTRRSTDSLMVRSQFTPPTRCVSGQQPASERASTFTIYRPIGLGERWAASVVSVVGVRGR</sequence>
<evidence type="ECO:0000256" key="1">
    <source>
        <dbReference type="SAM" id="Phobius"/>
    </source>
</evidence>
<evidence type="ECO:0000313" key="2">
    <source>
        <dbReference type="Proteomes" id="UP000887566"/>
    </source>
</evidence>
<reference evidence="3" key="1">
    <citation type="submission" date="2022-11" db="UniProtKB">
        <authorList>
            <consortium name="WormBaseParasite"/>
        </authorList>
    </citation>
    <scope>IDENTIFICATION</scope>
</reference>
<name>A0A914X518_9BILA</name>
<evidence type="ECO:0000313" key="3">
    <source>
        <dbReference type="WBParaSite" id="PSAMB.scaffold6042size10312.g27793.t1"/>
    </source>
</evidence>
<proteinExistence type="predicted"/>
<keyword evidence="1" id="KW-0812">Transmembrane</keyword>
<keyword evidence="1" id="KW-0472">Membrane</keyword>
<feature type="transmembrane region" description="Helical" evidence="1">
    <location>
        <begin position="6"/>
        <end position="29"/>
    </location>
</feature>
<accession>A0A914X518</accession>
<organism evidence="2 3">
    <name type="scientific">Plectus sambesii</name>
    <dbReference type="NCBI Taxonomy" id="2011161"/>
    <lineage>
        <taxon>Eukaryota</taxon>
        <taxon>Metazoa</taxon>
        <taxon>Ecdysozoa</taxon>
        <taxon>Nematoda</taxon>
        <taxon>Chromadorea</taxon>
        <taxon>Plectida</taxon>
        <taxon>Plectina</taxon>
        <taxon>Plectoidea</taxon>
        <taxon>Plectidae</taxon>
        <taxon>Plectus</taxon>
    </lineage>
</organism>
<protein>
    <submittedName>
        <fullName evidence="3">Uncharacterized protein</fullName>
    </submittedName>
</protein>
<keyword evidence="1" id="KW-1133">Transmembrane helix</keyword>
<dbReference type="WBParaSite" id="PSAMB.scaffold6042size10312.g27793.t1">
    <property type="protein sequence ID" value="PSAMB.scaffold6042size10312.g27793.t1"/>
    <property type="gene ID" value="PSAMB.scaffold6042size10312.g27793"/>
</dbReference>